<accession>A0ABM4TZC4</accession>
<reference evidence="3" key="1">
    <citation type="submission" date="2025-08" db="UniProtKB">
        <authorList>
            <consortium name="RefSeq"/>
        </authorList>
    </citation>
    <scope>IDENTIFICATION</scope>
</reference>
<dbReference type="GeneID" id="139354955"/>
<keyword evidence="1" id="KW-1133">Transmembrane helix</keyword>
<keyword evidence="1" id="KW-0812">Transmembrane</keyword>
<protein>
    <submittedName>
        <fullName evidence="3">Uncharacterized protein</fullName>
    </submittedName>
</protein>
<organism evidence="2 3">
    <name type="scientific">Drosophila suzukii</name>
    <name type="common">Spotted-wing drosophila fruit fly</name>
    <dbReference type="NCBI Taxonomy" id="28584"/>
    <lineage>
        <taxon>Eukaryota</taxon>
        <taxon>Metazoa</taxon>
        <taxon>Ecdysozoa</taxon>
        <taxon>Arthropoda</taxon>
        <taxon>Hexapoda</taxon>
        <taxon>Insecta</taxon>
        <taxon>Pterygota</taxon>
        <taxon>Neoptera</taxon>
        <taxon>Endopterygota</taxon>
        <taxon>Diptera</taxon>
        <taxon>Brachycera</taxon>
        <taxon>Muscomorpha</taxon>
        <taxon>Ephydroidea</taxon>
        <taxon>Drosophilidae</taxon>
        <taxon>Drosophila</taxon>
        <taxon>Sophophora</taxon>
    </lineage>
</organism>
<dbReference type="RefSeq" id="XP_070855333.1">
    <property type="nucleotide sequence ID" value="XM_070999232.1"/>
</dbReference>
<evidence type="ECO:0000256" key="1">
    <source>
        <dbReference type="SAM" id="Phobius"/>
    </source>
</evidence>
<dbReference type="Proteomes" id="UP001652628">
    <property type="component" value="Unplaced"/>
</dbReference>
<gene>
    <name evidence="3" type="primary">LOC139354955</name>
</gene>
<proteinExistence type="predicted"/>
<keyword evidence="2" id="KW-1185">Reference proteome</keyword>
<keyword evidence="1" id="KW-0472">Membrane</keyword>
<evidence type="ECO:0000313" key="2">
    <source>
        <dbReference type="Proteomes" id="UP001652628"/>
    </source>
</evidence>
<name>A0ABM4TZC4_DROSZ</name>
<feature type="transmembrane region" description="Helical" evidence="1">
    <location>
        <begin position="20"/>
        <end position="38"/>
    </location>
</feature>
<evidence type="ECO:0000313" key="3">
    <source>
        <dbReference type="RefSeq" id="XP_070855333.1"/>
    </source>
</evidence>
<sequence>MPRSSSSHPNPTLGPVPLLLLFWKTLVLFCDFFFIYCAKTRMPATPSLTRYLLPPSQTRTHRLPPFRRAVATAGASSMPTGHSLLATSRQPPSSGADTCRMNCGRGRVDPGVEFCRCSGGLWVAGGSGHTHGPFSGDSASPVVTVVAGVGGPVLGVGGTHASCRLLVRGSRGFTFGAPSSHILGTSVVGPVAGPSGHVHVTVCCRHRIPSASNARVLWLTCAAGTSVRTTDGSSALAWWTSSSSGCGIGCAVDSSLGVCSSGRRGSAYRGVGGRAGLHGGRQM</sequence>